<proteinExistence type="predicted"/>
<dbReference type="OrthoDB" id="195620at2"/>
<sequence>MKLTYILFAGVLTSTAVIAADETVENPVTEHGVVKIEWQDPKSFRDVKAVGDIQSRYEKRSFETLTKNLNKEASKTLKSEQKLEMLVTDLDLAGDVRPTFGATMNDIRLVEELYPPRITFSYKILEGDKVIMAGDEKLTDMGFMQRVGRASDKPMRYESKMLTDWLKKTVEPKL</sequence>
<dbReference type="Pfam" id="PF11454">
    <property type="entry name" value="DUF3016"/>
    <property type="match status" value="1"/>
</dbReference>
<evidence type="ECO:0000313" key="3">
    <source>
        <dbReference type="Proteomes" id="UP000267448"/>
    </source>
</evidence>
<keyword evidence="1" id="KW-0732">Signal</keyword>
<evidence type="ECO:0000256" key="1">
    <source>
        <dbReference type="SAM" id="SignalP"/>
    </source>
</evidence>
<evidence type="ECO:0000313" key="2">
    <source>
        <dbReference type="EMBL" id="RTR40518.1"/>
    </source>
</evidence>
<accession>A0A431WYI4</accession>
<gene>
    <name evidence="2" type="ORF">EKG38_00925</name>
</gene>
<organism evidence="2 3">
    <name type="scientific">Shewanella canadensis</name>
    <dbReference type="NCBI Taxonomy" id="271096"/>
    <lineage>
        <taxon>Bacteria</taxon>
        <taxon>Pseudomonadati</taxon>
        <taxon>Pseudomonadota</taxon>
        <taxon>Gammaproteobacteria</taxon>
        <taxon>Alteromonadales</taxon>
        <taxon>Shewanellaceae</taxon>
        <taxon>Shewanella</taxon>
    </lineage>
</organism>
<feature type="chain" id="PRO_5019298099" evidence="1">
    <location>
        <begin position="20"/>
        <end position="174"/>
    </location>
</feature>
<dbReference type="AlphaFoldDB" id="A0A431WYI4"/>
<reference evidence="2 3" key="1">
    <citation type="submission" date="2018-12" db="EMBL/GenBank/DDBJ databases">
        <authorList>
            <person name="Yu L."/>
        </authorList>
    </citation>
    <scope>NUCLEOTIDE SEQUENCE [LARGE SCALE GENOMIC DNA]</scope>
    <source>
        <strain evidence="2 3">HAW-EB2</strain>
    </source>
</reference>
<dbReference type="EMBL" id="RXNU01000001">
    <property type="protein sequence ID" value="RTR40518.1"/>
    <property type="molecule type" value="Genomic_DNA"/>
</dbReference>
<dbReference type="InterPro" id="IPR021557">
    <property type="entry name" value="DUF3016"/>
</dbReference>
<feature type="signal peptide" evidence="1">
    <location>
        <begin position="1"/>
        <end position="19"/>
    </location>
</feature>
<comment type="caution">
    <text evidence="2">The sequence shown here is derived from an EMBL/GenBank/DDBJ whole genome shotgun (WGS) entry which is preliminary data.</text>
</comment>
<dbReference type="Proteomes" id="UP000267448">
    <property type="component" value="Unassembled WGS sequence"/>
</dbReference>
<protein>
    <submittedName>
        <fullName evidence="2">DUF3016 domain-containing protein</fullName>
    </submittedName>
</protein>
<keyword evidence="3" id="KW-1185">Reference proteome</keyword>
<name>A0A431WYI4_9GAMM</name>
<dbReference type="RefSeq" id="WP_126517829.1">
    <property type="nucleotide sequence ID" value="NZ_RXNU01000001.1"/>
</dbReference>